<protein>
    <submittedName>
        <fullName evidence="1">Uncharacterized protein</fullName>
    </submittedName>
</protein>
<organism evidence="1 2">
    <name type="scientific">Methylobacterium tardum</name>
    <dbReference type="NCBI Taxonomy" id="374432"/>
    <lineage>
        <taxon>Bacteria</taxon>
        <taxon>Pseudomonadati</taxon>
        <taxon>Pseudomonadota</taxon>
        <taxon>Alphaproteobacteria</taxon>
        <taxon>Hyphomicrobiales</taxon>
        <taxon>Methylobacteriaceae</taxon>
        <taxon>Methylobacterium</taxon>
    </lineage>
</organism>
<dbReference type="EMBL" id="BSPL01000017">
    <property type="protein sequence ID" value="GLS71504.1"/>
    <property type="molecule type" value="Genomic_DNA"/>
</dbReference>
<evidence type="ECO:0000313" key="1">
    <source>
        <dbReference type="EMBL" id="GLS71504.1"/>
    </source>
</evidence>
<accession>A0AA37TD90</accession>
<proteinExistence type="predicted"/>
<sequence>MERSEARFGLAGGRSMIRVTTIFLAAMAAVTIAAGPCRAADPAPFNGGGRWHYGPEGRIAGTVTARGRPQYSYYGEYGYPAPFGYGVAYAPVPSHGFDTGYYGPRYVWSAPAGYYGPAFGYYEW</sequence>
<dbReference type="AlphaFoldDB" id="A0AA37TD90"/>
<comment type="caution">
    <text evidence="1">The sequence shown here is derived from an EMBL/GenBank/DDBJ whole genome shotgun (WGS) entry which is preliminary data.</text>
</comment>
<name>A0AA37TD90_9HYPH</name>
<reference evidence="2" key="1">
    <citation type="journal article" date="2019" name="Int. J. Syst. Evol. Microbiol.">
        <title>The Global Catalogue of Microorganisms (GCM) 10K type strain sequencing project: providing services to taxonomists for standard genome sequencing and annotation.</title>
        <authorList>
            <consortium name="The Broad Institute Genomics Platform"/>
            <consortium name="The Broad Institute Genome Sequencing Center for Infectious Disease"/>
            <person name="Wu L."/>
            <person name="Ma J."/>
        </authorList>
    </citation>
    <scope>NUCLEOTIDE SEQUENCE [LARGE SCALE GENOMIC DNA]</scope>
    <source>
        <strain evidence="2">NBRC 103632</strain>
    </source>
</reference>
<dbReference type="Proteomes" id="UP001157440">
    <property type="component" value="Unassembled WGS sequence"/>
</dbReference>
<gene>
    <name evidence="1" type="ORF">GCM10007890_35170</name>
</gene>
<evidence type="ECO:0000313" key="2">
    <source>
        <dbReference type="Proteomes" id="UP001157440"/>
    </source>
</evidence>
<dbReference type="RefSeq" id="WP_238194019.1">
    <property type="nucleotide sequence ID" value="NZ_BPQZ01000001.1"/>
</dbReference>
<keyword evidence="2" id="KW-1185">Reference proteome</keyword>